<evidence type="ECO:0000256" key="5">
    <source>
        <dbReference type="ARBA" id="ARBA00023204"/>
    </source>
</evidence>
<dbReference type="InterPro" id="IPR037278">
    <property type="entry name" value="ARFGAP/RecO"/>
</dbReference>
<accession>A0ABR6WI72</accession>
<dbReference type="HAMAP" id="MF_00201">
    <property type="entry name" value="RecO"/>
    <property type="match status" value="1"/>
</dbReference>
<protein>
    <recommendedName>
        <fullName evidence="2 7">DNA repair protein RecO</fullName>
    </recommendedName>
    <alternativeName>
        <fullName evidence="6 7">Recombination protein O</fullName>
    </alternativeName>
</protein>
<dbReference type="Pfam" id="PF02565">
    <property type="entry name" value="RecO_C"/>
    <property type="match status" value="1"/>
</dbReference>
<dbReference type="InterPro" id="IPR022572">
    <property type="entry name" value="DNA_rep/recomb_RecO_N"/>
</dbReference>
<comment type="similarity">
    <text evidence="1 7">Belongs to the RecO family.</text>
</comment>
<dbReference type="Proteomes" id="UP000653358">
    <property type="component" value="Unassembled WGS sequence"/>
</dbReference>
<dbReference type="EMBL" id="WJBB01000003">
    <property type="protein sequence ID" value="MBC3796193.1"/>
    <property type="molecule type" value="Genomic_DNA"/>
</dbReference>
<evidence type="ECO:0000256" key="4">
    <source>
        <dbReference type="ARBA" id="ARBA00023172"/>
    </source>
</evidence>
<dbReference type="PANTHER" id="PTHR33991">
    <property type="entry name" value="DNA REPAIR PROTEIN RECO"/>
    <property type="match status" value="1"/>
</dbReference>
<evidence type="ECO:0000256" key="6">
    <source>
        <dbReference type="ARBA" id="ARBA00033409"/>
    </source>
</evidence>
<dbReference type="Pfam" id="PF11967">
    <property type="entry name" value="RecO_N"/>
    <property type="match status" value="1"/>
</dbReference>
<dbReference type="Gene3D" id="1.20.1440.120">
    <property type="entry name" value="Recombination protein O, C-terminal domain"/>
    <property type="match status" value="1"/>
</dbReference>
<evidence type="ECO:0000313" key="10">
    <source>
        <dbReference type="Proteomes" id="UP000653358"/>
    </source>
</evidence>
<dbReference type="NCBIfam" id="TIGR00613">
    <property type="entry name" value="reco"/>
    <property type="match status" value="1"/>
</dbReference>
<comment type="function">
    <text evidence="7">Involved in DNA repair and RecF pathway recombination.</text>
</comment>
<evidence type="ECO:0000256" key="1">
    <source>
        <dbReference type="ARBA" id="ARBA00007452"/>
    </source>
</evidence>
<proteinExistence type="inferred from homology"/>
<dbReference type="Gene3D" id="2.40.50.140">
    <property type="entry name" value="Nucleic acid-binding proteins"/>
    <property type="match status" value="1"/>
</dbReference>
<keyword evidence="4 7" id="KW-0233">DNA recombination</keyword>
<dbReference type="InterPro" id="IPR012340">
    <property type="entry name" value="NA-bd_OB-fold"/>
</dbReference>
<evidence type="ECO:0000256" key="3">
    <source>
        <dbReference type="ARBA" id="ARBA00022763"/>
    </source>
</evidence>
<feature type="domain" description="DNA replication/recombination mediator RecO N-terminal" evidence="8">
    <location>
        <begin position="1"/>
        <end position="79"/>
    </location>
</feature>
<dbReference type="RefSeq" id="WP_148602747.1">
    <property type="nucleotide sequence ID" value="NZ_RXYB01000004.1"/>
</dbReference>
<reference evidence="9 10" key="1">
    <citation type="journal article" date="2020" name="mSystems">
        <title>Defining Genomic and Predicted Metabolic Features of the Acetobacterium Genus.</title>
        <authorList>
            <person name="Ross D.E."/>
            <person name="Marshall C.W."/>
            <person name="Gulliver D."/>
            <person name="May H.D."/>
            <person name="Norman R.S."/>
        </authorList>
    </citation>
    <scope>NUCLEOTIDE SEQUENCE [LARGE SCALE GENOMIC DNA]</scope>
    <source>
        <strain evidence="9 10">DSM 9173</strain>
    </source>
</reference>
<gene>
    <name evidence="7 9" type="primary">recO</name>
    <name evidence="9" type="ORF">GH807_03900</name>
</gene>
<dbReference type="PANTHER" id="PTHR33991:SF1">
    <property type="entry name" value="DNA REPAIR PROTEIN RECO"/>
    <property type="match status" value="1"/>
</dbReference>
<keyword evidence="5 7" id="KW-0234">DNA repair</keyword>
<dbReference type="InterPro" id="IPR042242">
    <property type="entry name" value="RecO_C"/>
</dbReference>
<evidence type="ECO:0000313" key="9">
    <source>
        <dbReference type="EMBL" id="MBC3796193.1"/>
    </source>
</evidence>
<evidence type="ECO:0000256" key="2">
    <source>
        <dbReference type="ARBA" id="ARBA00021310"/>
    </source>
</evidence>
<evidence type="ECO:0000259" key="8">
    <source>
        <dbReference type="Pfam" id="PF11967"/>
    </source>
</evidence>
<organism evidence="9 10">
    <name type="scientific">Acetobacterium tundrae</name>
    <dbReference type="NCBI Taxonomy" id="132932"/>
    <lineage>
        <taxon>Bacteria</taxon>
        <taxon>Bacillati</taxon>
        <taxon>Bacillota</taxon>
        <taxon>Clostridia</taxon>
        <taxon>Eubacteriales</taxon>
        <taxon>Eubacteriaceae</taxon>
        <taxon>Acetobacterium</taxon>
    </lineage>
</organism>
<comment type="caution">
    <text evidence="9">The sequence shown here is derived from an EMBL/GenBank/DDBJ whole genome shotgun (WGS) entry which is preliminary data.</text>
</comment>
<dbReference type="SUPFAM" id="SSF50249">
    <property type="entry name" value="Nucleic acid-binding proteins"/>
    <property type="match status" value="1"/>
</dbReference>
<dbReference type="InterPro" id="IPR003717">
    <property type="entry name" value="RecO"/>
</dbReference>
<keyword evidence="3 7" id="KW-0227">DNA damage</keyword>
<evidence type="ECO:0000256" key="7">
    <source>
        <dbReference type="HAMAP-Rule" id="MF_00201"/>
    </source>
</evidence>
<sequence>MALIKTKGLVIKEQAYKEQDKILTIFTEDEGKIQCMARGVRRQKSGLLASTQIFAYGEFVYYPGKNFGIINQANLIEAFYPLRNDLTKMALAAYLLDLINNAFDFYQKSPEILKLLLHVLFYLSGGKAKNDLVLVGAFQLKLVSVLGYRPGITQCMICKSDQEPAVFSIESYGILCKNCKHQATGYSYKLSPGMLELLRDFLRKPIKELKEQDASIEDATKVNDLLDHYIGYCVGKSSKAYTFYKSLLNPLSEIK</sequence>
<name>A0ABR6WI72_9FIRM</name>
<dbReference type="SUPFAM" id="SSF57863">
    <property type="entry name" value="ArfGap/RecO-like zinc finger"/>
    <property type="match status" value="1"/>
</dbReference>
<keyword evidence="10" id="KW-1185">Reference proteome</keyword>